<dbReference type="InterPro" id="IPR053137">
    <property type="entry name" value="NLR-like"/>
</dbReference>
<proteinExistence type="predicted"/>
<feature type="domain" description="NB-ARC" evidence="3">
    <location>
        <begin position="362"/>
        <end position="533"/>
    </location>
</feature>
<dbReference type="InterPro" id="IPR011990">
    <property type="entry name" value="TPR-like_helical_dom_sf"/>
</dbReference>
<keyword evidence="6" id="KW-0328">Glycosyltransferase</keyword>
<feature type="region of interest" description="Disordered" evidence="2">
    <location>
        <begin position="825"/>
        <end position="853"/>
    </location>
</feature>
<dbReference type="EC" id="2.4.2.-" evidence="6"/>
<dbReference type="InParanoid" id="Q4WIR5"/>
<evidence type="ECO:0000313" key="7">
    <source>
        <dbReference type="Proteomes" id="UP000002530"/>
    </source>
</evidence>
<dbReference type="Gene3D" id="3.40.50.300">
    <property type="entry name" value="P-loop containing nucleotide triphosphate hydrolases"/>
    <property type="match status" value="1"/>
</dbReference>
<keyword evidence="7" id="KW-1185">Reference proteome</keyword>
<dbReference type="RefSeq" id="XP_749228.2">
    <property type="nucleotide sequence ID" value="XM_744135.2"/>
</dbReference>
<dbReference type="AlphaFoldDB" id="Q4WIR5"/>
<dbReference type="KEGG" id="afm:AFUA_2G00910"/>
<dbReference type="InterPro" id="IPR000845">
    <property type="entry name" value="Nucleoside_phosphorylase_d"/>
</dbReference>
<dbReference type="InterPro" id="IPR035994">
    <property type="entry name" value="Nucleoside_phosphorylase_sf"/>
</dbReference>
<evidence type="ECO:0000259" key="5">
    <source>
        <dbReference type="Pfam" id="PF25000"/>
    </source>
</evidence>
<dbReference type="SUPFAM" id="SSF53167">
    <property type="entry name" value="Purine and uridine phosphorylases"/>
    <property type="match status" value="1"/>
</dbReference>
<accession>Q4WIR5</accession>
<dbReference type="GO" id="GO:0043531">
    <property type="term" value="F:ADP binding"/>
    <property type="evidence" value="ECO:0007669"/>
    <property type="project" value="InterPro"/>
</dbReference>
<dbReference type="SUPFAM" id="SSF52540">
    <property type="entry name" value="P-loop containing nucleoside triphosphate hydrolases"/>
    <property type="match status" value="1"/>
</dbReference>
<evidence type="ECO:0000313" key="6">
    <source>
        <dbReference type="EMBL" id="EAL87190.2"/>
    </source>
</evidence>
<dbReference type="InterPro" id="IPR019734">
    <property type="entry name" value="TPR_rpt"/>
</dbReference>
<dbReference type="OrthoDB" id="1658288at2759"/>
<dbReference type="Pfam" id="PF01048">
    <property type="entry name" value="PNP_UDP_1"/>
    <property type="match status" value="1"/>
</dbReference>
<sequence>MRPSSRDEFSIAIICSLTLKVEVVEELLDEVYDRLGGYYRKQPGDDNAYINGRIGNHNVVVCCMPGMGKGNAASVASSLKISYPRISLALVVGICGGAPYPLSGEEIFLGDVIISDSVIQYDFGRQYSGGFEKKTGVKDSLGRPNKEIRAFLAALQTRRSRRDLQAKMLRHLQAIQRSNPEWHRPRSADDILFEASYQHKHFSPTSPICCCLGGKSRDVCKSALDTACIQLGCDKNRISRLRCNAENCIPSIHIGTVASADTVMKSGEHRDRLVKSDNVIGFEMEGAGVWDNTSCIIIKGVCDYADSHQNKAWQAYATATGAATAKAFLEYWVPTVREEANEFQVPLELSAFPAIEEFIGREDDLSRLWDYLQPTIPPTRKVAVLHGLGGIGKTQLAINFARKHKDDFTAVFWMSGKDRSALILSLSSCFPRILGHRRNDEAKNEEEAEQRASQVLQWLALPGNTKWLIIFDNVDQYAPFPDCNTCGYDICEFFPTADHGSIIITTRLQRLTEVGRSFSIKKLTQEDAIQLLLQSSGFSAQGAAQVEAKGPRLTAADIMAIVDQLDGLSLAIALAGAFMRETGTSFKEYLQLYKDQWSELQSQAKPTRHYQQGNILETWTTTYQGIQKQDPTAATLLLLLAYFDNRDIWYELIRGGLNCSHTPPWFKAAVSNKLAFKARIKVLVDCSLVEPRQQEGSFTIHPVVQDWCFHIAASEERTVQLYELALVSVGYTVPRKDDREYAQLQQRLLPHADYVIQREKYSWLEDKVAVWRALSRLGNLYTNQGRLQEAEEMYQRALAGYEKALGPDHAKSCKLADDLASRASLSATQEMPDSMPSNPTAGQPRAVSTLQPSLPESLQKRHVFSRIFCRR</sequence>
<dbReference type="InterPro" id="IPR002182">
    <property type="entry name" value="NB-ARC"/>
</dbReference>
<dbReference type="SUPFAM" id="SSF48452">
    <property type="entry name" value="TPR-like"/>
    <property type="match status" value="1"/>
</dbReference>
<evidence type="ECO:0000259" key="3">
    <source>
        <dbReference type="Pfam" id="PF00931"/>
    </source>
</evidence>
<dbReference type="PROSITE" id="PS50005">
    <property type="entry name" value="TPR"/>
    <property type="match status" value="1"/>
</dbReference>
<keyword evidence="1" id="KW-0802">TPR repeat</keyword>
<evidence type="ECO:0000256" key="1">
    <source>
        <dbReference type="PROSITE-ProRule" id="PRU00339"/>
    </source>
</evidence>
<dbReference type="VEuPathDB" id="FungiDB:Afu2g00910"/>
<dbReference type="Proteomes" id="UP000002530">
    <property type="component" value="Unassembled WGS sequence"/>
</dbReference>
<dbReference type="Pfam" id="PF13374">
    <property type="entry name" value="TPR_10"/>
    <property type="match status" value="1"/>
</dbReference>
<gene>
    <name evidence="6" type="ORF">AFUA_2G00910</name>
</gene>
<dbReference type="PANTHER" id="PTHR46082:SF6">
    <property type="entry name" value="AAA+ ATPASE DOMAIN-CONTAINING PROTEIN-RELATED"/>
    <property type="match status" value="1"/>
</dbReference>
<dbReference type="PANTHER" id="PTHR46082">
    <property type="entry name" value="ATP/GTP-BINDING PROTEIN-RELATED"/>
    <property type="match status" value="1"/>
</dbReference>
<dbReference type="EMBL" id="AAHF01000008">
    <property type="protein sequence ID" value="EAL87190.2"/>
    <property type="molecule type" value="Genomic_DNA"/>
</dbReference>
<dbReference type="InterPro" id="IPR056681">
    <property type="entry name" value="DUF7779"/>
</dbReference>
<feature type="domain" description="Nucleoside phosphorylase" evidence="4">
    <location>
        <begin position="11"/>
        <end position="133"/>
    </location>
</feature>
<feature type="repeat" description="TPR" evidence="1">
    <location>
        <begin position="771"/>
        <end position="804"/>
    </location>
</feature>
<reference evidence="6 7" key="1">
    <citation type="journal article" date="2005" name="Nature">
        <title>Genomic sequence of the pathogenic and allergenic filamentous fungus Aspergillus fumigatus.</title>
        <authorList>
            <person name="Nierman W.C."/>
            <person name="Pain A."/>
            <person name="Anderson M.J."/>
            <person name="Wortman J.R."/>
            <person name="Kim H.S."/>
            <person name="Arroyo J."/>
            <person name="Berriman M."/>
            <person name="Abe K."/>
            <person name="Archer D.B."/>
            <person name="Bermejo C."/>
            <person name="Bennett J."/>
            <person name="Bowyer P."/>
            <person name="Chen D."/>
            <person name="Collins M."/>
            <person name="Coulsen R."/>
            <person name="Davies R."/>
            <person name="Dyer P.S."/>
            <person name="Farman M."/>
            <person name="Fedorova N."/>
            <person name="Fedorova N."/>
            <person name="Feldblyum T.V."/>
            <person name="Fischer R."/>
            <person name="Fosker N."/>
            <person name="Fraser A."/>
            <person name="Garcia J.L."/>
            <person name="Garcia M.J."/>
            <person name="Goble A."/>
            <person name="Goldman G.H."/>
            <person name="Gomi K."/>
            <person name="Griffith-Jones S."/>
            <person name="Gwilliam R."/>
            <person name="Haas B."/>
            <person name="Haas H."/>
            <person name="Harris D."/>
            <person name="Horiuchi H."/>
            <person name="Huang J."/>
            <person name="Humphray S."/>
            <person name="Jimenez J."/>
            <person name="Keller N."/>
            <person name="Khouri H."/>
            <person name="Kitamoto K."/>
            <person name="Kobayashi T."/>
            <person name="Konzack S."/>
            <person name="Kulkarni R."/>
            <person name="Kumagai T."/>
            <person name="Lafon A."/>
            <person name="Latge J.P."/>
            <person name="Li W."/>
            <person name="Lord A."/>
            <person name="Lu C."/>
            <person name="Majoros W.H."/>
            <person name="May G.S."/>
            <person name="Miller B.L."/>
            <person name="Mohamoud Y."/>
            <person name="Molina M."/>
            <person name="Monod M."/>
            <person name="Mouyna I."/>
            <person name="Mulligan S."/>
            <person name="Murphy L."/>
            <person name="O'Neil S."/>
            <person name="Paulsen I."/>
            <person name="Penalva M.A."/>
            <person name="Pertea M."/>
            <person name="Price C."/>
            <person name="Pritchard B.L."/>
            <person name="Quail M.A."/>
            <person name="Rabbinowitsch E."/>
            <person name="Rawlins N."/>
            <person name="Rajandream M.A."/>
            <person name="Reichard U."/>
            <person name="Renauld H."/>
            <person name="Robson G.D."/>
            <person name="Rodriguez de Cordoba S."/>
            <person name="Rodriguez-Pena J.M."/>
            <person name="Ronning C.M."/>
            <person name="Rutter S."/>
            <person name="Salzberg S.L."/>
            <person name="Sanchez M."/>
            <person name="Sanchez-Ferrero J.C."/>
            <person name="Saunders D."/>
            <person name="Seeger K."/>
            <person name="Squares R."/>
            <person name="Squares S."/>
            <person name="Takeuchi M."/>
            <person name="Tekaia F."/>
            <person name="Turner G."/>
            <person name="Vazquez de Aldana C.R."/>
            <person name="Weidman J."/>
            <person name="White O."/>
            <person name="Woodward J."/>
            <person name="Yu J.H."/>
            <person name="Fraser C."/>
            <person name="Galagan J.E."/>
            <person name="Asai K."/>
            <person name="Machida M."/>
            <person name="Hall N."/>
            <person name="Barrell B."/>
            <person name="Denning D.W."/>
        </authorList>
    </citation>
    <scope>NUCLEOTIDE SEQUENCE [LARGE SCALE GENOMIC DNA]</scope>
    <source>
        <strain evidence="6 7">Af293</strain>
    </source>
</reference>
<dbReference type="Gene3D" id="3.40.50.1580">
    <property type="entry name" value="Nucleoside phosphorylase domain"/>
    <property type="match status" value="1"/>
</dbReference>
<dbReference type="Gene3D" id="1.25.40.10">
    <property type="entry name" value="Tetratricopeptide repeat domain"/>
    <property type="match status" value="1"/>
</dbReference>
<dbReference type="GO" id="GO:0009116">
    <property type="term" value="P:nucleoside metabolic process"/>
    <property type="evidence" value="ECO:0007669"/>
    <property type="project" value="InterPro"/>
</dbReference>
<protein>
    <submittedName>
        <fullName evidence="6">Pfs, NB-ARC and TPR domain protein</fullName>
        <ecNumber evidence="6">2.4.2.-</ecNumber>
    </submittedName>
</protein>
<dbReference type="OMA" id="PPWFKAA"/>
<dbReference type="GeneID" id="3506701"/>
<dbReference type="InterPro" id="IPR027417">
    <property type="entry name" value="P-loop_NTPase"/>
</dbReference>
<dbReference type="GO" id="GO:0016757">
    <property type="term" value="F:glycosyltransferase activity"/>
    <property type="evidence" value="ECO:0007669"/>
    <property type="project" value="UniProtKB-KW"/>
</dbReference>
<keyword evidence="6" id="KW-0808">Transferase</keyword>
<comment type="caution">
    <text evidence="6">The sequence shown here is derived from an EMBL/GenBank/DDBJ whole genome shotgun (WGS) entry which is preliminary data.</text>
</comment>
<dbReference type="Pfam" id="PF00931">
    <property type="entry name" value="NB-ARC"/>
    <property type="match status" value="1"/>
</dbReference>
<evidence type="ECO:0000256" key="2">
    <source>
        <dbReference type="SAM" id="MobiDB-lite"/>
    </source>
</evidence>
<feature type="compositionally biased region" description="Polar residues" evidence="2">
    <location>
        <begin position="828"/>
        <end position="853"/>
    </location>
</feature>
<evidence type="ECO:0000259" key="4">
    <source>
        <dbReference type="Pfam" id="PF01048"/>
    </source>
</evidence>
<name>Q4WIR5_ASPFU</name>
<dbReference type="HOGENOM" id="CLU_000288_125_3_1"/>
<feature type="domain" description="DUF7779" evidence="5">
    <location>
        <begin position="626"/>
        <end position="709"/>
    </location>
</feature>
<organism evidence="6 7">
    <name type="scientific">Aspergillus fumigatus (strain ATCC MYA-4609 / CBS 101355 / FGSC A1100 / Af293)</name>
    <name type="common">Neosartorya fumigata</name>
    <dbReference type="NCBI Taxonomy" id="330879"/>
    <lineage>
        <taxon>Eukaryota</taxon>
        <taxon>Fungi</taxon>
        <taxon>Dikarya</taxon>
        <taxon>Ascomycota</taxon>
        <taxon>Pezizomycotina</taxon>
        <taxon>Eurotiomycetes</taxon>
        <taxon>Eurotiomycetidae</taxon>
        <taxon>Eurotiales</taxon>
        <taxon>Aspergillaceae</taxon>
        <taxon>Aspergillus</taxon>
        <taxon>Aspergillus subgen. Fumigati</taxon>
    </lineage>
</organism>
<dbReference type="Pfam" id="PF25000">
    <property type="entry name" value="DUF7779"/>
    <property type="match status" value="1"/>
</dbReference>
<dbReference type="SMART" id="SM00028">
    <property type="entry name" value="TPR"/>
    <property type="match status" value="1"/>
</dbReference>
<dbReference type="STRING" id="330879.Q4WIR5"/>
<dbReference type="PRINTS" id="PR00364">
    <property type="entry name" value="DISEASERSIST"/>
</dbReference>